<name>A0A398BPQ2_9RHOB</name>
<dbReference type="AlphaFoldDB" id="A0A398BPQ2"/>
<protein>
    <recommendedName>
        <fullName evidence="3">XRE family transcriptional regulator</fullName>
    </recommendedName>
</protein>
<dbReference type="GO" id="GO:0003677">
    <property type="term" value="F:DNA binding"/>
    <property type="evidence" value="ECO:0007669"/>
    <property type="project" value="InterPro"/>
</dbReference>
<dbReference type="Proteomes" id="UP000266649">
    <property type="component" value="Unassembled WGS sequence"/>
</dbReference>
<comment type="caution">
    <text evidence="1">The sequence shown here is derived from an EMBL/GenBank/DDBJ whole genome shotgun (WGS) entry which is preliminary data.</text>
</comment>
<dbReference type="SUPFAM" id="SSF47413">
    <property type="entry name" value="lambda repressor-like DNA-binding domains"/>
    <property type="match status" value="1"/>
</dbReference>
<dbReference type="EMBL" id="QXXQ01000006">
    <property type="protein sequence ID" value="RID91527.1"/>
    <property type="molecule type" value="Genomic_DNA"/>
</dbReference>
<gene>
    <name evidence="1" type="ORF">D2N39_12550</name>
</gene>
<dbReference type="InterPro" id="IPR010982">
    <property type="entry name" value="Lambda_DNA-bd_dom_sf"/>
</dbReference>
<evidence type="ECO:0008006" key="3">
    <source>
        <dbReference type="Google" id="ProtNLM"/>
    </source>
</evidence>
<keyword evidence="2" id="KW-1185">Reference proteome</keyword>
<reference evidence="1 2" key="1">
    <citation type="submission" date="2018-09" db="EMBL/GenBank/DDBJ databases">
        <title>Gemmobacter lutimaris sp. nov., a marine bacterium isolated from tidal flat.</title>
        <authorList>
            <person name="Lee D.W."/>
            <person name="Yoo Y."/>
            <person name="Kim J.-J."/>
            <person name="Kim B.S."/>
        </authorList>
    </citation>
    <scope>NUCLEOTIDE SEQUENCE [LARGE SCALE GENOMIC DNA]</scope>
    <source>
        <strain evidence="1 2">YJ-T1-11</strain>
    </source>
</reference>
<organism evidence="1 2">
    <name type="scientific">Gemmobacter lutimaris</name>
    <dbReference type="NCBI Taxonomy" id="2306023"/>
    <lineage>
        <taxon>Bacteria</taxon>
        <taxon>Pseudomonadati</taxon>
        <taxon>Pseudomonadota</taxon>
        <taxon>Alphaproteobacteria</taxon>
        <taxon>Rhodobacterales</taxon>
        <taxon>Paracoccaceae</taxon>
        <taxon>Gemmobacter</taxon>
    </lineage>
</organism>
<evidence type="ECO:0000313" key="2">
    <source>
        <dbReference type="Proteomes" id="UP000266649"/>
    </source>
</evidence>
<sequence length="75" mass="7929">MSQLRTYLTQTKTKQAVLAKLVGVSCGYMSELVKGDKTPGLELAVKIEDATGGAVPARSWVALPPVAEDPEKDVA</sequence>
<dbReference type="Gene3D" id="1.10.260.40">
    <property type="entry name" value="lambda repressor-like DNA-binding domains"/>
    <property type="match status" value="1"/>
</dbReference>
<accession>A0A398BPQ2</accession>
<dbReference type="InterPro" id="IPR001387">
    <property type="entry name" value="Cro/C1-type_HTH"/>
</dbReference>
<proteinExistence type="predicted"/>
<evidence type="ECO:0000313" key="1">
    <source>
        <dbReference type="EMBL" id="RID91527.1"/>
    </source>
</evidence>
<dbReference type="CDD" id="cd00093">
    <property type="entry name" value="HTH_XRE"/>
    <property type="match status" value="1"/>
</dbReference>